<gene>
    <name evidence="1" type="ORF">IFR04_010604</name>
</gene>
<dbReference type="OrthoDB" id="5362630at2759"/>
<evidence type="ECO:0000313" key="2">
    <source>
        <dbReference type="Proteomes" id="UP000664132"/>
    </source>
</evidence>
<evidence type="ECO:0000313" key="1">
    <source>
        <dbReference type="EMBL" id="KAG4416258.1"/>
    </source>
</evidence>
<proteinExistence type="predicted"/>
<accession>A0A8H7TCF1</accession>
<organism evidence="1 2">
    <name type="scientific">Cadophora malorum</name>
    <dbReference type="NCBI Taxonomy" id="108018"/>
    <lineage>
        <taxon>Eukaryota</taxon>
        <taxon>Fungi</taxon>
        <taxon>Dikarya</taxon>
        <taxon>Ascomycota</taxon>
        <taxon>Pezizomycotina</taxon>
        <taxon>Leotiomycetes</taxon>
        <taxon>Helotiales</taxon>
        <taxon>Ploettnerulaceae</taxon>
        <taxon>Cadophora</taxon>
    </lineage>
</organism>
<dbReference type="AlphaFoldDB" id="A0A8H7TCF1"/>
<protein>
    <recommendedName>
        <fullName evidence="3">Zn(2)-C6 fungal-type domain-containing protein</fullName>
    </recommendedName>
</protein>
<name>A0A8H7TCF1_9HELO</name>
<dbReference type="EMBL" id="JAFJYH010000192">
    <property type="protein sequence ID" value="KAG4416258.1"/>
    <property type="molecule type" value="Genomic_DNA"/>
</dbReference>
<comment type="caution">
    <text evidence="1">The sequence shown here is derived from an EMBL/GenBank/DDBJ whole genome shotgun (WGS) entry which is preliminary data.</text>
</comment>
<sequence>MTSDWDSATNSSRDRTFGFNVLPTTNWSTCFSDMFAEEESVVPSNDPHTTYTGPGFVQSSSERLASSICQYNSLLSKHSDVEFRSSTFAGTNYEPLNGEFKDPKDSSMCTSMFACDMPLHIPSSWQPTYTSLSSPPVPQPSMTYVQQLDSTPYNQTPSPPVVGAELSVAVPDAQQSSLEKTMHTYGGSQEDCPLVDFSMDDDVKRPRRGPFKDPADKAQTAQTRKDNACVRCKMQRTRCIPDPFDLRGVCLTCKKVANTRVVNLPCLRYKIPDARLFREGYVPGLVWSRRWESMEMNDVSSWANSEIRRIEITQDYSPNHIVLRVRKFIPADGDKLSREWKHAGERKEVPVPPYAIESLKEAERTYRDYILKEGMQFFIKTLDRNDALIFDTYTMAIKASKCHMSEQERVLLNMVIRLWVATRMICRSERIAGDDKLGMPPDLMDHMSPMHGKIPIPPVMGAQIEVILIQGIMKPLRAMILEHLQRLILAHKPQNWFCIYLCVFLLLHNTSLITKQDIAYARKHGRKGFAMPEMIAELHMGANVLLAYFHYACRAHRPFTLDWDAKNAVSMAVLDDDQIKFIKRTAVHVQANASKHRELRKGSSCDHPHYFISQLYEQDWEPRGSTSE</sequence>
<dbReference type="InterPro" id="IPR052973">
    <property type="entry name" value="Fungal_sec-metab_reg_TF"/>
</dbReference>
<keyword evidence="2" id="KW-1185">Reference proteome</keyword>
<dbReference type="PANTHER" id="PTHR35392">
    <property type="entry name" value="ZN(II)2CYS6 TRANSCRIPTION FACTOR (EUROFUNG)-RELATED-RELATED"/>
    <property type="match status" value="1"/>
</dbReference>
<reference evidence="1" key="1">
    <citation type="submission" date="2021-02" db="EMBL/GenBank/DDBJ databases">
        <title>Genome sequence Cadophora malorum strain M34.</title>
        <authorList>
            <person name="Stefanovic E."/>
            <person name="Vu D."/>
            <person name="Scully C."/>
            <person name="Dijksterhuis J."/>
            <person name="Roader J."/>
            <person name="Houbraken J."/>
        </authorList>
    </citation>
    <scope>NUCLEOTIDE SEQUENCE</scope>
    <source>
        <strain evidence="1">M34</strain>
    </source>
</reference>
<dbReference type="PANTHER" id="PTHR35392:SF3">
    <property type="entry name" value="ZN(2)-C6 FUNGAL-TYPE DOMAIN-CONTAINING PROTEIN"/>
    <property type="match status" value="1"/>
</dbReference>
<dbReference type="Proteomes" id="UP000664132">
    <property type="component" value="Unassembled WGS sequence"/>
</dbReference>
<evidence type="ECO:0008006" key="3">
    <source>
        <dbReference type="Google" id="ProtNLM"/>
    </source>
</evidence>